<feature type="compositionally biased region" description="Polar residues" evidence="4">
    <location>
        <begin position="143"/>
        <end position="174"/>
    </location>
</feature>
<evidence type="ECO:0000256" key="1">
    <source>
        <dbReference type="ARBA" id="ARBA00004123"/>
    </source>
</evidence>
<feature type="compositionally biased region" description="Low complexity" evidence="4">
    <location>
        <begin position="287"/>
        <end position="298"/>
    </location>
</feature>
<feature type="region of interest" description="Disordered" evidence="4">
    <location>
        <begin position="143"/>
        <end position="298"/>
    </location>
</feature>
<evidence type="ECO:0000313" key="7">
    <source>
        <dbReference type="Proteomes" id="UP000606786"/>
    </source>
</evidence>
<dbReference type="PANTHER" id="PTHR13516:SF4">
    <property type="entry name" value="FI09323P"/>
    <property type="match status" value="1"/>
</dbReference>
<dbReference type="Pfam" id="PF01918">
    <property type="entry name" value="Alba"/>
    <property type="match status" value="1"/>
</dbReference>
<feature type="compositionally biased region" description="Low complexity" evidence="4">
    <location>
        <begin position="238"/>
        <end position="251"/>
    </location>
</feature>
<evidence type="ECO:0000256" key="2">
    <source>
        <dbReference type="ARBA" id="ARBA00008018"/>
    </source>
</evidence>
<comment type="subcellular location">
    <subcellularLocation>
        <location evidence="1">Nucleus</location>
    </subcellularLocation>
</comment>
<dbReference type="GO" id="GO:0005634">
    <property type="term" value="C:nucleus"/>
    <property type="evidence" value="ECO:0007669"/>
    <property type="project" value="UniProtKB-SubCell"/>
</dbReference>
<feature type="domain" description="DNA/RNA-binding protein Alba-like" evidence="5">
    <location>
        <begin position="35"/>
        <end position="96"/>
    </location>
</feature>
<dbReference type="InterPro" id="IPR051958">
    <property type="entry name" value="Alba-like_NAB"/>
</dbReference>
<keyword evidence="7" id="KW-1185">Reference proteome</keyword>
<comment type="similarity">
    <text evidence="2">Belongs to the histone-like Alba family.</text>
</comment>
<evidence type="ECO:0000259" key="5">
    <source>
        <dbReference type="Pfam" id="PF01918"/>
    </source>
</evidence>
<proteinExistence type="inferred from homology"/>
<gene>
    <name evidence="6" type="ORF">CCAP1982_LOCUS21813</name>
</gene>
<dbReference type="InterPro" id="IPR036882">
    <property type="entry name" value="Alba-like_dom_sf"/>
</dbReference>
<feature type="compositionally biased region" description="Low complexity" evidence="4">
    <location>
        <begin position="175"/>
        <end position="184"/>
    </location>
</feature>
<dbReference type="AlphaFoldDB" id="A0A811VI44"/>
<dbReference type="GO" id="GO:0003723">
    <property type="term" value="F:RNA binding"/>
    <property type="evidence" value="ECO:0007669"/>
    <property type="project" value="TreeGrafter"/>
</dbReference>
<evidence type="ECO:0000256" key="3">
    <source>
        <dbReference type="ARBA" id="ARBA00023242"/>
    </source>
</evidence>
<organism evidence="6 7">
    <name type="scientific">Ceratitis capitata</name>
    <name type="common">Mediterranean fruit fly</name>
    <name type="synonym">Tephritis capitata</name>
    <dbReference type="NCBI Taxonomy" id="7213"/>
    <lineage>
        <taxon>Eukaryota</taxon>
        <taxon>Metazoa</taxon>
        <taxon>Ecdysozoa</taxon>
        <taxon>Arthropoda</taxon>
        <taxon>Hexapoda</taxon>
        <taxon>Insecta</taxon>
        <taxon>Pterygota</taxon>
        <taxon>Neoptera</taxon>
        <taxon>Endopterygota</taxon>
        <taxon>Diptera</taxon>
        <taxon>Brachycera</taxon>
        <taxon>Muscomorpha</taxon>
        <taxon>Tephritoidea</taxon>
        <taxon>Tephritidae</taxon>
        <taxon>Ceratitis</taxon>
        <taxon>Ceratitis</taxon>
    </lineage>
</organism>
<dbReference type="SUPFAM" id="SSF82704">
    <property type="entry name" value="AlbA-like"/>
    <property type="match status" value="1"/>
</dbReference>
<sequence length="316" mass="35941">MMHYRKGENIEQELSKDDLPFDDCLTKLPQKDFLWMHVRGGTKVHNVLNYAKNALDKGEYRTVVWSGSGGGVVKTVSCAEIFKRSFPLYQLTRMDQVSIEEHWEPQMDGLEPIVAKRKVPSLHILMTLDPIDECISDVQKPNTTTEYWRGSNGSTQTQKQPRRNGPSTSNAGQTPRQRQNQRPPKQARPEQGAQTHNEQQEQSENSPSAGTPRERQQRPQNLKRNRNDQRKSRNENNAEQQSQPTAESQQQREGTDEPQRQQQSQRQRRHKPRPKQQQQLSPKAMQVVEATESATATSKISAAAVSAVAGVEPMES</sequence>
<dbReference type="OrthoDB" id="424402at2759"/>
<dbReference type="PANTHER" id="PTHR13516">
    <property type="entry name" value="RIBONUCLEASE P SUBUNIT P25"/>
    <property type="match status" value="1"/>
</dbReference>
<dbReference type="InterPro" id="IPR002775">
    <property type="entry name" value="DNA/RNA-bd_Alba-like"/>
</dbReference>
<dbReference type="EMBL" id="CAJHJT010000056">
    <property type="protein sequence ID" value="CAD7013792.1"/>
    <property type="molecule type" value="Genomic_DNA"/>
</dbReference>
<dbReference type="GO" id="GO:0000172">
    <property type="term" value="C:ribonuclease MRP complex"/>
    <property type="evidence" value="ECO:0007669"/>
    <property type="project" value="TreeGrafter"/>
</dbReference>
<evidence type="ECO:0000256" key="4">
    <source>
        <dbReference type="SAM" id="MobiDB-lite"/>
    </source>
</evidence>
<dbReference type="Proteomes" id="UP000606786">
    <property type="component" value="Unassembled WGS sequence"/>
</dbReference>
<comment type="caution">
    <text evidence="6">The sequence shown here is derived from an EMBL/GenBank/DDBJ whole genome shotgun (WGS) entry which is preliminary data.</text>
</comment>
<protein>
    <submittedName>
        <fullName evidence="6">(Mediterranean fruit fly) hypothetical protein</fullName>
    </submittedName>
</protein>
<reference evidence="6" key="1">
    <citation type="submission" date="2020-11" db="EMBL/GenBank/DDBJ databases">
        <authorList>
            <person name="Whitehead M."/>
        </authorList>
    </citation>
    <scope>NUCLEOTIDE SEQUENCE</scope>
    <source>
        <strain evidence="6">EGII</strain>
    </source>
</reference>
<name>A0A811VI44_CERCA</name>
<keyword evidence="3" id="KW-0539">Nucleus</keyword>
<feature type="compositionally biased region" description="Basic and acidic residues" evidence="4">
    <location>
        <begin position="225"/>
        <end position="236"/>
    </location>
</feature>
<dbReference type="GO" id="GO:0001682">
    <property type="term" value="P:tRNA 5'-leader removal"/>
    <property type="evidence" value="ECO:0007669"/>
    <property type="project" value="TreeGrafter"/>
</dbReference>
<accession>A0A811VI44</accession>
<evidence type="ECO:0000313" key="6">
    <source>
        <dbReference type="EMBL" id="CAD7013792.1"/>
    </source>
</evidence>
<dbReference type="Gene3D" id="3.30.110.20">
    <property type="entry name" value="Alba-like domain"/>
    <property type="match status" value="1"/>
</dbReference>
<feature type="compositionally biased region" description="Polar residues" evidence="4">
    <location>
        <begin position="192"/>
        <end position="209"/>
    </location>
</feature>